<dbReference type="EMBL" id="SMGO01000001">
    <property type="protein sequence ID" value="TCK85277.1"/>
    <property type="molecule type" value="Genomic_DNA"/>
</dbReference>
<dbReference type="RefSeq" id="WP_132221355.1">
    <property type="nucleotide sequence ID" value="NZ_SMGO01000001.1"/>
</dbReference>
<evidence type="ECO:0000313" key="2">
    <source>
        <dbReference type="Proteomes" id="UP000294616"/>
    </source>
</evidence>
<reference evidence="1 2" key="1">
    <citation type="submission" date="2019-03" db="EMBL/GenBank/DDBJ databases">
        <title>Genomic Encyclopedia of Archaeal and Bacterial Type Strains, Phase II (KMG-II): from individual species to whole genera.</title>
        <authorList>
            <person name="Goeker M."/>
        </authorList>
    </citation>
    <scope>NUCLEOTIDE SEQUENCE [LARGE SCALE GENOMIC DNA]</scope>
    <source>
        <strain evidence="1 2">DSM 22554</strain>
    </source>
</reference>
<dbReference type="Pfam" id="PF14539">
    <property type="entry name" value="DUF4442"/>
    <property type="match status" value="1"/>
</dbReference>
<protein>
    <submittedName>
        <fullName evidence="1">Uncharacterized protein DUF4442</fullName>
    </submittedName>
</protein>
<keyword evidence="2" id="KW-1185">Reference proteome</keyword>
<gene>
    <name evidence="1" type="ORF">C8N28_0580</name>
</gene>
<evidence type="ECO:0000313" key="1">
    <source>
        <dbReference type="EMBL" id="TCK85277.1"/>
    </source>
</evidence>
<dbReference type="InterPro" id="IPR027961">
    <property type="entry name" value="DUF4442"/>
</dbReference>
<dbReference type="Gene3D" id="3.10.129.10">
    <property type="entry name" value="Hotdog Thioesterase"/>
    <property type="match status" value="1"/>
</dbReference>
<comment type="caution">
    <text evidence="1">The sequence shown here is derived from an EMBL/GenBank/DDBJ whole genome shotgun (WGS) entry which is preliminary data.</text>
</comment>
<dbReference type="OrthoDB" id="9814774at2"/>
<dbReference type="AlphaFoldDB" id="A0A4R1M1R1"/>
<sequence>MQASENLLKWAMRFYPPLFFQRIWVQQFHKDFRGVDVKINRSLLNKNYNSSIFGGTIFSATDPFYAILFDQIFQRKGYTNLVWLKSAEIQYIKPAKKNLFFTIKLSEEEIAKAEKHLIQEGKYVAGFNIELFDKDGMLYVKVKNEVYIRNLNFNRNDSIKPPSSLQ</sequence>
<dbReference type="SUPFAM" id="SSF54637">
    <property type="entry name" value="Thioesterase/thiol ester dehydrase-isomerase"/>
    <property type="match status" value="1"/>
</dbReference>
<accession>A0A4R1M1R1</accession>
<dbReference type="Proteomes" id="UP000294616">
    <property type="component" value="Unassembled WGS sequence"/>
</dbReference>
<name>A0A4R1M1R1_9SPHI</name>
<organism evidence="1 2">
    <name type="scientific">Albibacterium bauzanense</name>
    <dbReference type="NCBI Taxonomy" id="653929"/>
    <lineage>
        <taxon>Bacteria</taxon>
        <taxon>Pseudomonadati</taxon>
        <taxon>Bacteroidota</taxon>
        <taxon>Sphingobacteriia</taxon>
        <taxon>Sphingobacteriales</taxon>
        <taxon>Sphingobacteriaceae</taxon>
        <taxon>Albibacterium</taxon>
    </lineage>
</organism>
<dbReference type="InterPro" id="IPR029069">
    <property type="entry name" value="HotDog_dom_sf"/>
</dbReference>
<proteinExistence type="predicted"/>